<protein>
    <recommendedName>
        <fullName evidence="7">Aminopeptidase P N-terminal domain-containing protein</fullName>
    </recommendedName>
</protein>
<accession>A0A7S0SPL9</accession>
<keyword evidence="5" id="KW-0464">Manganese</keyword>
<evidence type="ECO:0000256" key="1">
    <source>
        <dbReference type="ARBA" id="ARBA00001936"/>
    </source>
</evidence>
<evidence type="ECO:0000256" key="6">
    <source>
        <dbReference type="SAM" id="SignalP"/>
    </source>
</evidence>
<dbReference type="SUPFAM" id="SSF53092">
    <property type="entry name" value="Creatinase/prolidase N-terminal domain"/>
    <property type="match status" value="1"/>
</dbReference>
<gene>
    <name evidence="8" type="ORF">MANT1106_LOCUS12742</name>
</gene>
<dbReference type="SMART" id="SM01011">
    <property type="entry name" value="AMP_N"/>
    <property type="match status" value="1"/>
</dbReference>
<dbReference type="SUPFAM" id="SSF55920">
    <property type="entry name" value="Creatinase/aminopeptidase"/>
    <property type="match status" value="1"/>
</dbReference>
<evidence type="ECO:0000259" key="7">
    <source>
        <dbReference type="SMART" id="SM01011"/>
    </source>
</evidence>
<dbReference type="Pfam" id="PF00557">
    <property type="entry name" value="Peptidase_M24"/>
    <property type="match status" value="1"/>
</dbReference>
<dbReference type="PANTHER" id="PTHR43226">
    <property type="entry name" value="XAA-PRO AMINOPEPTIDASE 3"/>
    <property type="match status" value="1"/>
</dbReference>
<dbReference type="InterPro" id="IPR036005">
    <property type="entry name" value="Creatinase/aminopeptidase-like"/>
</dbReference>
<dbReference type="GO" id="GO:0005739">
    <property type="term" value="C:mitochondrion"/>
    <property type="evidence" value="ECO:0007669"/>
    <property type="project" value="TreeGrafter"/>
</dbReference>
<keyword evidence="3" id="KW-0479">Metal-binding</keyword>
<evidence type="ECO:0000256" key="2">
    <source>
        <dbReference type="ARBA" id="ARBA00008766"/>
    </source>
</evidence>
<dbReference type="AlphaFoldDB" id="A0A7S0SPL9"/>
<dbReference type="GO" id="GO:0030145">
    <property type="term" value="F:manganese ion binding"/>
    <property type="evidence" value="ECO:0007669"/>
    <property type="project" value="InterPro"/>
</dbReference>
<dbReference type="InterPro" id="IPR007865">
    <property type="entry name" value="Aminopep_P_N"/>
</dbReference>
<keyword evidence="6" id="KW-0732">Signal</keyword>
<feature type="chain" id="PRO_5031108992" description="Aminopeptidase P N-terminal domain-containing protein" evidence="6">
    <location>
        <begin position="21"/>
        <end position="482"/>
    </location>
</feature>
<keyword evidence="4" id="KW-0378">Hydrolase</keyword>
<evidence type="ECO:0000313" key="8">
    <source>
        <dbReference type="EMBL" id="CAD8710056.1"/>
    </source>
</evidence>
<evidence type="ECO:0000256" key="4">
    <source>
        <dbReference type="ARBA" id="ARBA00022801"/>
    </source>
</evidence>
<dbReference type="PANTHER" id="PTHR43226:SF4">
    <property type="entry name" value="XAA-PRO AMINOPEPTIDASE 3"/>
    <property type="match status" value="1"/>
</dbReference>
<name>A0A7S0SPL9_9CHLO</name>
<organism evidence="8">
    <name type="scientific">Mantoniella antarctica</name>
    <dbReference type="NCBI Taxonomy" id="81844"/>
    <lineage>
        <taxon>Eukaryota</taxon>
        <taxon>Viridiplantae</taxon>
        <taxon>Chlorophyta</taxon>
        <taxon>Mamiellophyceae</taxon>
        <taxon>Mamiellales</taxon>
        <taxon>Mamiellaceae</taxon>
        <taxon>Mantoniella</taxon>
    </lineage>
</organism>
<feature type="signal peptide" evidence="6">
    <location>
        <begin position="1"/>
        <end position="20"/>
    </location>
</feature>
<dbReference type="GO" id="GO:0070006">
    <property type="term" value="F:metalloaminopeptidase activity"/>
    <property type="evidence" value="ECO:0007669"/>
    <property type="project" value="InterPro"/>
</dbReference>
<evidence type="ECO:0000256" key="5">
    <source>
        <dbReference type="ARBA" id="ARBA00023211"/>
    </source>
</evidence>
<dbReference type="InterPro" id="IPR000994">
    <property type="entry name" value="Pept_M24"/>
</dbReference>
<dbReference type="Gene3D" id="3.90.230.10">
    <property type="entry name" value="Creatinase/methionine aminopeptidase superfamily"/>
    <property type="match status" value="1"/>
</dbReference>
<dbReference type="EMBL" id="HBFC01021333">
    <property type="protein sequence ID" value="CAD8710056.1"/>
    <property type="molecule type" value="Transcribed_RNA"/>
</dbReference>
<evidence type="ECO:0000256" key="3">
    <source>
        <dbReference type="ARBA" id="ARBA00022723"/>
    </source>
</evidence>
<dbReference type="GO" id="GO:0006508">
    <property type="term" value="P:proteolysis"/>
    <property type="evidence" value="ECO:0007669"/>
    <property type="project" value="TreeGrafter"/>
</dbReference>
<comment type="cofactor">
    <cofactor evidence="1">
        <name>Mn(2+)</name>
        <dbReference type="ChEBI" id="CHEBI:29035"/>
    </cofactor>
</comment>
<dbReference type="InterPro" id="IPR052433">
    <property type="entry name" value="X-Pro_dipept-like"/>
</dbReference>
<dbReference type="InterPro" id="IPR029149">
    <property type="entry name" value="Creatin/AminoP/Spt16_N"/>
</dbReference>
<comment type="similarity">
    <text evidence="2">Belongs to the peptidase M24B family.</text>
</comment>
<proteinExistence type="inferred from homology"/>
<reference evidence="8" key="1">
    <citation type="submission" date="2021-01" db="EMBL/GenBank/DDBJ databases">
        <authorList>
            <person name="Corre E."/>
            <person name="Pelletier E."/>
            <person name="Niang G."/>
            <person name="Scheremetjew M."/>
            <person name="Finn R."/>
            <person name="Kale V."/>
            <person name="Holt S."/>
            <person name="Cochrane G."/>
            <person name="Meng A."/>
            <person name="Brown T."/>
            <person name="Cohen L."/>
        </authorList>
    </citation>
    <scope>NUCLEOTIDE SEQUENCE</scope>
    <source>
        <strain evidence="8">SL-175</strain>
    </source>
</reference>
<sequence length="482" mass="52125">MWRRAARPLVTHTWVRTATALSFSRASSSAAGQPTPETHPHLLCPGELTAGFTADEYRRRRCALARRLPVNSVAIIAAALPAHLPNTIIPYPGYRQDADFAYLTGMLQPGVVMMLQPQSGEDHRYTLFVPPRSKRDEVWNGAKVGTEAALRFFEADETHELPSMPGVIARAVRNATAVYADDDGHAAVALSAAGQMHSCGPLQALRPLVHALRWTKSPAEMLALRECAAADIEGFHSAIRASVPGALEYQVCHQHEHTVKMLGACRLAYPSVVGSGPGALIVHYAAMDRAMQSGDVLLMDAGCERRGYVSDITRTWPVDEGGFTNAQADVYEAVLEAHTTCLKAARPGVSLQDLHRLSVDVLSECLVNLGVGGGMSKTEMMRGGYQRYYPHSVGHWLGMDTHDTPTITTGAQMQPGCVFTIEPGLYFPADDLSVPKSLRGIGVRIEDDIAMTLDTAEVEVLSGGLPVGRREVEALVCGLRAR</sequence>
<dbReference type="Gene3D" id="3.40.350.10">
    <property type="entry name" value="Creatinase/prolidase N-terminal domain"/>
    <property type="match status" value="1"/>
</dbReference>
<dbReference type="Pfam" id="PF05195">
    <property type="entry name" value="AMP_N"/>
    <property type="match status" value="1"/>
</dbReference>
<feature type="domain" description="Aminopeptidase P N-terminal" evidence="7">
    <location>
        <begin position="52"/>
        <end position="189"/>
    </location>
</feature>